<dbReference type="Proteomes" id="UP000260665">
    <property type="component" value="Unassembled WGS sequence"/>
</dbReference>
<proteinExistence type="predicted"/>
<sequence length="71" mass="8006">MGYADLIRQLQALPEAKQADVFDFVELLVKQNQTVQPKAGTLAQSPLAKWILNPLVVNDFKPLSREEANER</sequence>
<keyword evidence="2" id="KW-1185">Reference proteome</keyword>
<evidence type="ECO:0008006" key="3">
    <source>
        <dbReference type="Google" id="ProtNLM"/>
    </source>
</evidence>
<dbReference type="RefSeq" id="WP_117173307.1">
    <property type="nucleotide sequence ID" value="NZ_QFZK01000001.1"/>
</dbReference>
<comment type="caution">
    <text evidence="1">The sequence shown here is derived from an EMBL/GenBank/DDBJ whole genome shotgun (WGS) entry which is preliminary data.</text>
</comment>
<name>A0A3E1RHT8_9BURK</name>
<dbReference type="AlphaFoldDB" id="A0A3E1RHT8"/>
<gene>
    <name evidence="1" type="ORF">DIC66_01415</name>
</gene>
<protein>
    <recommendedName>
        <fullName evidence="3">DUF2281 domain-containing protein</fullName>
    </recommendedName>
</protein>
<dbReference type="OrthoDB" id="8527468at2"/>
<reference evidence="1 2" key="1">
    <citation type="submission" date="2018-05" db="EMBL/GenBank/DDBJ databases">
        <title>Rhodoferax soyangensis sp.nov., isolated from an oligotrophic freshwater lake.</title>
        <authorList>
            <person name="Park M."/>
        </authorList>
    </citation>
    <scope>NUCLEOTIDE SEQUENCE [LARGE SCALE GENOMIC DNA]</scope>
    <source>
        <strain evidence="1 2">IMCC26218</strain>
    </source>
</reference>
<accession>A0A3E1RHT8</accession>
<evidence type="ECO:0000313" key="2">
    <source>
        <dbReference type="Proteomes" id="UP000260665"/>
    </source>
</evidence>
<organism evidence="1 2">
    <name type="scientific">Rhodoferax lacus</name>
    <dbReference type="NCBI Taxonomy" id="2184758"/>
    <lineage>
        <taxon>Bacteria</taxon>
        <taxon>Pseudomonadati</taxon>
        <taxon>Pseudomonadota</taxon>
        <taxon>Betaproteobacteria</taxon>
        <taxon>Burkholderiales</taxon>
        <taxon>Comamonadaceae</taxon>
        <taxon>Rhodoferax</taxon>
    </lineage>
</organism>
<evidence type="ECO:0000313" key="1">
    <source>
        <dbReference type="EMBL" id="RFO98572.1"/>
    </source>
</evidence>
<dbReference type="EMBL" id="QFZK01000001">
    <property type="protein sequence ID" value="RFO98572.1"/>
    <property type="molecule type" value="Genomic_DNA"/>
</dbReference>